<evidence type="ECO:0000313" key="2">
    <source>
        <dbReference type="Proteomes" id="UP001596287"/>
    </source>
</evidence>
<organism evidence="1 2">
    <name type="scientific">Flavobacterium qiangtangense</name>
    <dbReference type="NCBI Taxonomy" id="1442595"/>
    <lineage>
        <taxon>Bacteria</taxon>
        <taxon>Pseudomonadati</taxon>
        <taxon>Bacteroidota</taxon>
        <taxon>Flavobacteriia</taxon>
        <taxon>Flavobacteriales</taxon>
        <taxon>Flavobacteriaceae</taxon>
        <taxon>Flavobacterium</taxon>
    </lineage>
</organism>
<name>A0ABW1PKF0_9FLAO</name>
<comment type="caution">
    <text evidence="1">The sequence shown here is derived from an EMBL/GenBank/DDBJ whole genome shotgun (WGS) entry which is preliminary data.</text>
</comment>
<proteinExistence type="predicted"/>
<sequence length="127" mass="14536">MSYALVEFKVPVKIPLTGERLTASVTKDIALTLRSFLNEGQGEIVAVVEHIGELENFVYDFENEIKAPGTYSIVSILLDRHQREDWKTFDNLIVQKVIDELESDALHIAHHSENQDETFLAFIKDYD</sequence>
<accession>A0ABW1PKF0</accession>
<reference evidence="2" key="1">
    <citation type="journal article" date="2019" name="Int. J. Syst. Evol. Microbiol.">
        <title>The Global Catalogue of Microorganisms (GCM) 10K type strain sequencing project: providing services to taxonomists for standard genome sequencing and annotation.</title>
        <authorList>
            <consortium name="The Broad Institute Genomics Platform"/>
            <consortium name="The Broad Institute Genome Sequencing Center for Infectious Disease"/>
            <person name="Wu L."/>
            <person name="Ma J."/>
        </authorList>
    </citation>
    <scope>NUCLEOTIDE SEQUENCE [LARGE SCALE GENOMIC DNA]</scope>
    <source>
        <strain evidence="2">CCUG 49679</strain>
    </source>
</reference>
<keyword evidence="2" id="KW-1185">Reference proteome</keyword>
<protein>
    <submittedName>
        <fullName evidence="1">Uncharacterized protein</fullName>
    </submittedName>
</protein>
<dbReference type="EMBL" id="JBHSQB010000003">
    <property type="protein sequence ID" value="MFC6095553.1"/>
    <property type="molecule type" value="Genomic_DNA"/>
</dbReference>
<dbReference type="RefSeq" id="WP_379790187.1">
    <property type="nucleotide sequence ID" value="NZ_JBHSQB010000003.1"/>
</dbReference>
<gene>
    <name evidence="1" type="ORF">ACFPVY_02755</name>
</gene>
<dbReference type="Proteomes" id="UP001596287">
    <property type="component" value="Unassembled WGS sequence"/>
</dbReference>
<evidence type="ECO:0000313" key="1">
    <source>
        <dbReference type="EMBL" id="MFC6095553.1"/>
    </source>
</evidence>